<dbReference type="EMBL" id="JAWIZZ010000006">
    <property type="protein sequence ID" value="KAK5782183.1"/>
    <property type="molecule type" value="Genomic_DNA"/>
</dbReference>
<comment type="caution">
    <text evidence="9">The sequence shown here is derived from an EMBL/GenBank/DDBJ whole genome shotgun (WGS) entry which is preliminary data.</text>
</comment>
<keyword evidence="10" id="KW-1185">Reference proteome</keyword>
<keyword evidence="5" id="KW-0805">Transcription regulation</keyword>
<protein>
    <recommendedName>
        <fullName evidence="3">Enhancer of translation termination 1</fullName>
    </recommendedName>
</protein>
<feature type="compositionally biased region" description="Acidic residues" evidence="8">
    <location>
        <begin position="232"/>
        <end position="245"/>
    </location>
</feature>
<dbReference type="GO" id="GO:0005634">
    <property type="term" value="C:nucleus"/>
    <property type="evidence" value="ECO:0007669"/>
    <property type="project" value="UniProtKB-SubCell"/>
</dbReference>
<dbReference type="Gene3D" id="1.25.40.10">
    <property type="entry name" value="Tetratricopeptide repeat domain"/>
    <property type="match status" value="1"/>
</dbReference>
<evidence type="ECO:0000256" key="5">
    <source>
        <dbReference type="ARBA" id="ARBA00023015"/>
    </source>
</evidence>
<evidence type="ECO:0000256" key="6">
    <source>
        <dbReference type="ARBA" id="ARBA00023163"/>
    </source>
</evidence>
<dbReference type="PANTHER" id="PTHR28290:SF1">
    <property type="entry name" value="ENHANCER OF TRANSLATION TERMINATION 1"/>
    <property type="match status" value="1"/>
</dbReference>
<comment type="similarity">
    <text evidence="2">Belongs to the ETT1 family.</text>
</comment>
<accession>A0AAN7WJL8</accession>
<dbReference type="GO" id="GO:2000640">
    <property type="term" value="P:positive regulation of SREBP signaling pathway"/>
    <property type="evidence" value="ECO:0007669"/>
    <property type="project" value="TreeGrafter"/>
</dbReference>
<feature type="region of interest" description="Disordered" evidence="8">
    <location>
        <begin position="229"/>
        <end position="253"/>
    </location>
</feature>
<keyword evidence="4" id="KW-0810">Translation regulation</keyword>
<evidence type="ECO:0000256" key="8">
    <source>
        <dbReference type="SAM" id="MobiDB-lite"/>
    </source>
</evidence>
<gene>
    <name evidence="9" type="ORF">RI543_000111</name>
</gene>
<evidence type="ECO:0000313" key="10">
    <source>
        <dbReference type="Proteomes" id="UP001306508"/>
    </source>
</evidence>
<dbReference type="GO" id="GO:0006417">
    <property type="term" value="P:regulation of translation"/>
    <property type="evidence" value="ECO:0007669"/>
    <property type="project" value="UniProtKB-KW"/>
</dbReference>
<keyword evidence="7" id="KW-0539">Nucleus</keyword>
<name>A0AAN7WJL8_9SACH</name>
<evidence type="ECO:0000256" key="4">
    <source>
        <dbReference type="ARBA" id="ARBA00022845"/>
    </source>
</evidence>
<evidence type="ECO:0000256" key="3">
    <source>
        <dbReference type="ARBA" id="ARBA00017359"/>
    </source>
</evidence>
<feature type="compositionally biased region" description="Basic and acidic residues" evidence="8">
    <location>
        <begin position="17"/>
        <end position="32"/>
    </location>
</feature>
<dbReference type="Proteomes" id="UP001306508">
    <property type="component" value="Unassembled WGS sequence"/>
</dbReference>
<evidence type="ECO:0000256" key="1">
    <source>
        <dbReference type="ARBA" id="ARBA00004123"/>
    </source>
</evidence>
<dbReference type="Pfam" id="PF12753">
    <property type="entry name" value="Nro1"/>
    <property type="match status" value="1"/>
</dbReference>
<sequence length="431" mass="49249">MAKRSRPLGLSRSRKQQKVDHSQDSKVQDNEKSTTPQLSIELEENENADNVTVQLIGLWNTYLESTRDSDALLNGIVNECDTLLSNGDNKTSLVEDDQFLAVFALALSELTIFNSNKIKEYFDDSVDIINLFSGGKQTDLLNLVESKIIFQRIPLEYISKLEQNPNLIEVDANLKELLDSGKQKFESMQKLIANDKYRNKRFINGLIIETISIFDDLLDIVENYGTKKNLDEGMDSEEEDDDNDESNGTTAAISDIKSNHPLYDIRQQLDACARWLRDEMIVFLEKLVSDTKEYYNISKLIGESFLKESEFFSETYLSMQYGDDNEKMEDSTVEETIKAAQDEGITFVKKAIEYLDKAQDPEDPDTWAQLAEAYIDLGNLQDNESVEQEESYNKAEEILKRANIASHNKYQHILDNLNSDELSKDVENTNL</sequence>
<reference evidence="10" key="1">
    <citation type="submission" date="2023-07" db="EMBL/GenBank/DDBJ databases">
        <title>A draft genome of Kazachstania heterogenica Y-27499.</title>
        <authorList>
            <person name="Donic C."/>
            <person name="Kralova J.S."/>
            <person name="Fidel L."/>
            <person name="Ben-Dor S."/>
            <person name="Jung S."/>
        </authorList>
    </citation>
    <scope>NUCLEOTIDE SEQUENCE [LARGE SCALE GENOMIC DNA]</scope>
    <source>
        <strain evidence="10">Y27499</strain>
    </source>
</reference>
<feature type="compositionally biased region" description="Basic residues" evidence="8">
    <location>
        <begin position="1"/>
        <end position="16"/>
    </location>
</feature>
<keyword evidence="6" id="KW-0804">Transcription</keyword>
<feature type="region of interest" description="Disordered" evidence="8">
    <location>
        <begin position="1"/>
        <end position="36"/>
    </location>
</feature>
<dbReference type="PANTHER" id="PTHR28290">
    <property type="entry name" value="ENHANCER OF TRANSLATION TERMINATION 1"/>
    <property type="match status" value="1"/>
</dbReference>
<organism evidence="9 10">
    <name type="scientific">Arxiozyma heterogenica</name>
    <dbReference type="NCBI Taxonomy" id="278026"/>
    <lineage>
        <taxon>Eukaryota</taxon>
        <taxon>Fungi</taxon>
        <taxon>Dikarya</taxon>
        <taxon>Ascomycota</taxon>
        <taxon>Saccharomycotina</taxon>
        <taxon>Saccharomycetes</taxon>
        <taxon>Saccharomycetales</taxon>
        <taxon>Saccharomycetaceae</taxon>
        <taxon>Arxiozyma</taxon>
    </lineage>
</organism>
<proteinExistence type="inferred from homology"/>
<evidence type="ECO:0000256" key="2">
    <source>
        <dbReference type="ARBA" id="ARBA00007273"/>
    </source>
</evidence>
<evidence type="ECO:0000256" key="7">
    <source>
        <dbReference type="ARBA" id="ARBA00023242"/>
    </source>
</evidence>
<evidence type="ECO:0000313" key="9">
    <source>
        <dbReference type="EMBL" id="KAK5782183.1"/>
    </source>
</evidence>
<comment type="subcellular location">
    <subcellularLocation>
        <location evidence="1">Nucleus</location>
    </subcellularLocation>
</comment>
<dbReference type="InterPro" id="IPR024318">
    <property type="entry name" value="Nro1/ETT1"/>
</dbReference>
<dbReference type="InterPro" id="IPR011990">
    <property type="entry name" value="TPR-like_helical_dom_sf"/>
</dbReference>
<dbReference type="AlphaFoldDB" id="A0AAN7WJL8"/>